<evidence type="ECO:0000313" key="7">
    <source>
        <dbReference type="EMBL" id="SES42151.1"/>
    </source>
</evidence>
<evidence type="ECO:0000256" key="1">
    <source>
        <dbReference type="ARBA" id="ARBA00010342"/>
    </source>
</evidence>
<evidence type="ECO:0000256" key="3">
    <source>
        <dbReference type="ARBA" id="ARBA00022723"/>
    </source>
</evidence>
<feature type="transmembrane region" description="Helical" evidence="5">
    <location>
        <begin position="104"/>
        <end position="125"/>
    </location>
</feature>
<feature type="signal peptide" evidence="5">
    <location>
        <begin position="1"/>
        <end position="22"/>
    </location>
</feature>
<dbReference type="Gene3D" id="1.10.8.640">
    <property type="entry name" value="Cytochrome C biogenesis protein"/>
    <property type="match status" value="1"/>
</dbReference>
<dbReference type="EMBL" id="FOGT01000028">
    <property type="protein sequence ID" value="SES42151.1"/>
    <property type="molecule type" value="Genomic_DNA"/>
</dbReference>
<comment type="similarity">
    <text evidence="1 5">Belongs to the CcmH/CycL/Ccl2/NrfF family.</text>
</comment>
<accession>A0A1H9X7V4</accession>
<feature type="chain" id="PRO_5011330627" description="Cytochrome c-type biogenesis protein" evidence="5">
    <location>
        <begin position="23"/>
        <end position="166"/>
    </location>
</feature>
<sequence>MMASRMLMILAVLLIVSVPAMAQGGYDRNSPEFRESTSQFMCLCGCGQDHFECNMDGCGLNEQFKTEILEMLNEGYEKGEIKDHYVTMYGEVILTAPEKSGFSLTAWVTPFILLAGAGGGVTFLIRKWVRKSKGVNHVTPKDDGDGDEAEKDILNSLIEEERKKHF</sequence>
<dbReference type="STRING" id="1601833.SAMN05518684_12818"/>
<dbReference type="AlphaFoldDB" id="A0A1H9X7V4"/>
<comment type="function">
    <text evidence="5">Possible subunit of a heme lyase.</text>
</comment>
<dbReference type="InterPro" id="IPR005616">
    <property type="entry name" value="CcmH/CycL/Ccl2/NrfF_N"/>
</dbReference>
<gene>
    <name evidence="7" type="ORF">SAMN05518684_12818</name>
</gene>
<keyword evidence="3 5" id="KW-0479">Metal-binding</keyword>
<organism evidence="7 8">
    <name type="scientific">Salipaludibacillus aurantiacus</name>
    <dbReference type="NCBI Taxonomy" id="1601833"/>
    <lineage>
        <taxon>Bacteria</taxon>
        <taxon>Bacillati</taxon>
        <taxon>Bacillota</taxon>
        <taxon>Bacilli</taxon>
        <taxon>Bacillales</taxon>
        <taxon>Bacillaceae</taxon>
    </lineage>
</organism>
<dbReference type="GO" id="GO:0046872">
    <property type="term" value="F:metal ion binding"/>
    <property type="evidence" value="ECO:0007669"/>
    <property type="project" value="UniProtKB-KW"/>
</dbReference>
<feature type="domain" description="CcmH/CycL/Ccl2/NrfF N-terminal" evidence="6">
    <location>
        <begin position="27"/>
        <end position="140"/>
    </location>
</feature>
<evidence type="ECO:0000259" key="6">
    <source>
        <dbReference type="Pfam" id="PF03918"/>
    </source>
</evidence>
<dbReference type="Proteomes" id="UP000198571">
    <property type="component" value="Unassembled WGS sequence"/>
</dbReference>
<proteinExistence type="inferred from homology"/>
<keyword evidence="8" id="KW-1185">Reference proteome</keyword>
<keyword evidence="4 5" id="KW-0408">Iron</keyword>
<evidence type="ECO:0000256" key="2">
    <source>
        <dbReference type="ARBA" id="ARBA00022617"/>
    </source>
</evidence>
<keyword evidence="5" id="KW-0732">Signal</keyword>
<dbReference type="CDD" id="cd16378">
    <property type="entry name" value="CcmH_N"/>
    <property type="match status" value="1"/>
</dbReference>
<evidence type="ECO:0000256" key="4">
    <source>
        <dbReference type="ARBA" id="ARBA00023004"/>
    </source>
</evidence>
<evidence type="ECO:0000313" key="8">
    <source>
        <dbReference type="Proteomes" id="UP000198571"/>
    </source>
</evidence>
<keyword evidence="5" id="KW-0472">Membrane</keyword>
<dbReference type="Pfam" id="PF03918">
    <property type="entry name" value="CcmH"/>
    <property type="match status" value="1"/>
</dbReference>
<evidence type="ECO:0000256" key="5">
    <source>
        <dbReference type="RuleBase" id="RU364112"/>
    </source>
</evidence>
<name>A0A1H9X7V4_9BACI</name>
<reference evidence="8" key="1">
    <citation type="submission" date="2016-10" db="EMBL/GenBank/DDBJ databases">
        <authorList>
            <person name="Varghese N."/>
            <person name="Submissions S."/>
        </authorList>
    </citation>
    <scope>NUCLEOTIDE SEQUENCE [LARGE SCALE GENOMIC DNA]</scope>
    <source>
        <strain evidence="8">S9</strain>
    </source>
</reference>
<keyword evidence="2 5" id="KW-0349">Heme</keyword>
<keyword evidence="5" id="KW-1133">Transmembrane helix</keyword>
<dbReference type="OrthoDB" id="121848at2"/>
<protein>
    <recommendedName>
        <fullName evidence="5">Cytochrome c-type biogenesis protein</fullName>
    </recommendedName>
</protein>
<dbReference type="InterPro" id="IPR038297">
    <property type="entry name" value="CcmH/CycL/NrfF/Ccl2_sf"/>
</dbReference>
<keyword evidence="5" id="KW-0812">Transmembrane</keyword>